<dbReference type="SUPFAM" id="SSF51735">
    <property type="entry name" value="NAD(P)-binding Rossmann-fold domains"/>
    <property type="match status" value="1"/>
</dbReference>
<sequence length="281" mass="29211">MSGSFFETVGSAIRLELVSARGSTPREAGTVMYVSSDRSEGTIGGGRLEYIAIEAARDMLIAGSVERRLELPLGPEIGQCCGGHVAISMLLLDAGALALEETRHAEARKQLPAVYIFGAGHVGRALAAACALLPVHTVLVDEREAELEGCSAPVRRCLTPLPEAEVRSAPPGSAFVVLTHDHALDFIIAAEALMRGDAAYVGMIGSKTKRASFERWCAKSSAPVGDTTPLVCPIGAAGSGDKRPEVIAAYVAAEVIARLTAAREPGDAAVQKITSGGGLHE</sequence>
<dbReference type="AlphaFoldDB" id="A0A9J7APX5"/>
<dbReference type="Pfam" id="PF02625">
    <property type="entry name" value="XdhC_CoxI"/>
    <property type="match status" value="1"/>
</dbReference>
<gene>
    <name evidence="3" type="primary">xdhC</name>
    <name evidence="3" type="ORF">NUH88_17640</name>
</gene>
<dbReference type="Proteomes" id="UP001060336">
    <property type="component" value="Chromosome"/>
</dbReference>
<dbReference type="InterPro" id="IPR027051">
    <property type="entry name" value="XdhC_Rossmann_dom"/>
</dbReference>
<dbReference type="PANTHER" id="PTHR30388:SF6">
    <property type="entry name" value="XANTHINE DEHYDROGENASE SUBUNIT A-RELATED"/>
    <property type="match status" value="1"/>
</dbReference>
<organism evidence="3 4">
    <name type="scientific">Nisaea acidiphila</name>
    <dbReference type="NCBI Taxonomy" id="1862145"/>
    <lineage>
        <taxon>Bacteria</taxon>
        <taxon>Pseudomonadati</taxon>
        <taxon>Pseudomonadota</taxon>
        <taxon>Alphaproteobacteria</taxon>
        <taxon>Rhodospirillales</taxon>
        <taxon>Thalassobaculaceae</taxon>
        <taxon>Nisaea</taxon>
    </lineage>
</organism>
<accession>A0A9J7APX5</accession>
<evidence type="ECO:0000313" key="4">
    <source>
        <dbReference type="Proteomes" id="UP001060336"/>
    </source>
</evidence>
<name>A0A9J7APX5_9PROT</name>
<dbReference type="RefSeq" id="WP_257767749.1">
    <property type="nucleotide sequence ID" value="NZ_CP102480.1"/>
</dbReference>
<dbReference type="PANTHER" id="PTHR30388">
    <property type="entry name" value="ALDEHYDE OXIDOREDUCTASE MOLYBDENUM COFACTOR ASSEMBLY PROTEIN"/>
    <property type="match status" value="1"/>
</dbReference>
<evidence type="ECO:0000259" key="2">
    <source>
        <dbReference type="Pfam" id="PF13478"/>
    </source>
</evidence>
<evidence type="ECO:0000313" key="3">
    <source>
        <dbReference type="EMBL" id="UUX49214.1"/>
    </source>
</evidence>
<evidence type="ECO:0000259" key="1">
    <source>
        <dbReference type="Pfam" id="PF02625"/>
    </source>
</evidence>
<dbReference type="InterPro" id="IPR003777">
    <property type="entry name" value="XdhC_CoxI"/>
</dbReference>
<dbReference type="NCBIfam" id="TIGR02964">
    <property type="entry name" value="xanthine_xdhC"/>
    <property type="match status" value="1"/>
</dbReference>
<dbReference type="EMBL" id="CP102480">
    <property type="protein sequence ID" value="UUX49214.1"/>
    <property type="molecule type" value="Genomic_DNA"/>
</dbReference>
<feature type="domain" description="XdhC Rossmann" evidence="2">
    <location>
        <begin position="114"/>
        <end position="255"/>
    </location>
</feature>
<dbReference type="Gene3D" id="3.40.50.720">
    <property type="entry name" value="NAD(P)-binding Rossmann-like Domain"/>
    <property type="match status" value="1"/>
</dbReference>
<dbReference type="InterPro" id="IPR014308">
    <property type="entry name" value="Xanthine_DH_XdhC"/>
</dbReference>
<proteinExistence type="predicted"/>
<dbReference type="InterPro" id="IPR052698">
    <property type="entry name" value="MoCofactor_Util/Proc"/>
</dbReference>
<protein>
    <submittedName>
        <fullName evidence="3">Xanthine dehydrogenase accessory protein XdhC</fullName>
    </submittedName>
</protein>
<dbReference type="Pfam" id="PF13478">
    <property type="entry name" value="XdhC_C"/>
    <property type="match status" value="1"/>
</dbReference>
<dbReference type="KEGG" id="naci:NUH88_17640"/>
<feature type="domain" description="XdhC- CoxI" evidence="1">
    <location>
        <begin position="17"/>
        <end position="63"/>
    </location>
</feature>
<dbReference type="InterPro" id="IPR036291">
    <property type="entry name" value="NAD(P)-bd_dom_sf"/>
</dbReference>
<keyword evidence="4" id="KW-1185">Reference proteome</keyword>
<reference evidence="3" key="1">
    <citation type="submission" date="2022-08" db="EMBL/GenBank/DDBJ databases">
        <title>Nisaea acidiphila sp. nov., isolated from a marine algal debris and emended description of the genus Nisaea Urios et al. 2008.</title>
        <authorList>
            <person name="Kwon K."/>
        </authorList>
    </citation>
    <scope>NUCLEOTIDE SEQUENCE</scope>
    <source>
        <strain evidence="3">MEBiC11861</strain>
    </source>
</reference>